<sequence>MRAEREATMSTNTPGEVSERSGEELSKSRRFSRPERRLYFTATPGVDNAVRLLWCGHVGAHGLTNLDTKVSDYFALSPFISYSNTAIRNAELAGNLRVRGGGAGKLRAPPPIS</sequence>
<gene>
    <name evidence="2" type="primary">Acey_s0035.g3086</name>
    <name evidence="2" type="ORF">Y032_0035g3086</name>
</gene>
<protein>
    <submittedName>
        <fullName evidence="2">Uncharacterized protein</fullName>
    </submittedName>
</protein>
<accession>A0A016UKU0</accession>
<name>A0A016UKU0_9BILA</name>
<proteinExistence type="predicted"/>
<comment type="caution">
    <text evidence="2">The sequence shown here is derived from an EMBL/GenBank/DDBJ whole genome shotgun (WGS) entry which is preliminary data.</text>
</comment>
<dbReference type="AlphaFoldDB" id="A0A016UKU0"/>
<feature type="compositionally biased region" description="Basic and acidic residues" evidence="1">
    <location>
        <begin position="17"/>
        <end position="31"/>
    </location>
</feature>
<reference evidence="3" key="1">
    <citation type="journal article" date="2015" name="Nat. Genet.">
        <title>The genome and transcriptome of the zoonotic hookworm Ancylostoma ceylanicum identify infection-specific gene families.</title>
        <authorList>
            <person name="Schwarz E.M."/>
            <person name="Hu Y."/>
            <person name="Antoshechkin I."/>
            <person name="Miller M.M."/>
            <person name="Sternberg P.W."/>
            <person name="Aroian R.V."/>
        </authorList>
    </citation>
    <scope>NUCLEOTIDE SEQUENCE</scope>
    <source>
        <strain evidence="3">HY135</strain>
    </source>
</reference>
<evidence type="ECO:0000313" key="3">
    <source>
        <dbReference type="Proteomes" id="UP000024635"/>
    </source>
</evidence>
<dbReference type="Proteomes" id="UP000024635">
    <property type="component" value="Unassembled WGS sequence"/>
</dbReference>
<organism evidence="2 3">
    <name type="scientific">Ancylostoma ceylanicum</name>
    <dbReference type="NCBI Taxonomy" id="53326"/>
    <lineage>
        <taxon>Eukaryota</taxon>
        <taxon>Metazoa</taxon>
        <taxon>Ecdysozoa</taxon>
        <taxon>Nematoda</taxon>
        <taxon>Chromadorea</taxon>
        <taxon>Rhabditida</taxon>
        <taxon>Rhabditina</taxon>
        <taxon>Rhabditomorpha</taxon>
        <taxon>Strongyloidea</taxon>
        <taxon>Ancylostomatidae</taxon>
        <taxon>Ancylostomatinae</taxon>
        <taxon>Ancylostoma</taxon>
    </lineage>
</organism>
<keyword evidence="3" id="KW-1185">Reference proteome</keyword>
<feature type="region of interest" description="Disordered" evidence="1">
    <location>
        <begin position="1"/>
        <end position="31"/>
    </location>
</feature>
<evidence type="ECO:0000256" key="1">
    <source>
        <dbReference type="SAM" id="MobiDB-lite"/>
    </source>
</evidence>
<evidence type="ECO:0000313" key="2">
    <source>
        <dbReference type="EMBL" id="EYC15994.1"/>
    </source>
</evidence>
<dbReference type="EMBL" id="JARK01001371">
    <property type="protein sequence ID" value="EYC15994.1"/>
    <property type="molecule type" value="Genomic_DNA"/>
</dbReference>